<organism evidence="1">
    <name type="scientific">Baku virus</name>
    <dbReference type="NCBI Taxonomy" id="1484571"/>
    <lineage>
        <taxon>Viruses</taxon>
        <taxon>Riboviria</taxon>
        <taxon>Orthornavirae</taxon>
        <taxon>Duplornaviricota</taxon>
        <taxon>Resentoviricetes</taxon>
        <taxon>Reovirales</taxon>
        <taxon>Sedoreoviridae</taxon>
        <taxon>Orbivirus</taxon>
    </lineage>
</organism>
<evidence type="ECO:0000313" key="1">
    <source>
        <dbReference type="EMBL" id="ATW68821.1"/>
    </source>
</evidence>
<name>A0A3P8MIE5_9REOV</name>
<gene>
    <name evidence="1" type="primary">OC1</name>
</gene>
<reference evidence="1" key="1">
    <citation type="submission" date="2016-10" db="EMBL/GenBank/DDBJ databases">
        <title>Genetic diversity of tick-borne orbiviruses.</title>
        <authorList>
            <person name="Eremyan A.A."/>
            <person name="Alkhovsky S.V."/>
            <person name="Shchetinin A.M."/>
        </authorList>
    </citation>
    <scope>NUCLEOTIDE SEQUENCE</scope>
    <source>
        <strain evidence="1">LEIV-2275Uz</strain>
    </source>
</reference>
<sequence>MEEVRILLHDANKYKPKRSLFTSDFDLTVRAATDDERGPFRRLNDALPTEVCYVDSAAEDDEIDDDGAPCWTYPRAIPSAIHAIVNRTPTDDAAEAIARDPAAARITWRPDTLSHFRCQTAALSISCPERTARTVCSQLMSLCTEGRVHSPEEELALRDLILFGAFSLNGHELTLALGNIRKGAVDKSLLDFFTTYPREHGNCSLKCVYPPNSRVPRQWRDPLTDANGGRCVVGAYGEAYMREIICEMISLVYWYLPAHDRRQCPRDEDGNLDISNEAMEKRGPVWWRLLCAASALLGFPHPDGALPAEGDMDAVRSHLGRSELFRRVLRDLQAIGPKACASYIAVVAVLSLVPGRRIMAFPVPLVAEGAPDVCGEITVGGWDEPSYKIRRHLLALRCGVPQIHPDCLKTAVKGAESLRKCWPDKVFQTVTRFRPFFRNANLACQVMGQLCKGNTEMLTCVIPYRNPEKAYVCVAMHPETIPQRTAAAAVAKRFASVRKFQRGALYIRVAMTPPHFDFTLEGSIRVYDIPYDWAHVAGVTLILKLPGFTREMGDFMSKLTRQRF</sequence>
<dbReference type="EMBL" id="KY023342">
    <property type="protein sequence ID" value="ATW68821.1"/>
    <property type="molecule type" value="Genomic_RNA"/>
</dbReference>
<accession>A0A3P8MIE5</accession>
<protein>
    <submittedName>
        <fullName evidence="1">Outer capsid protein</fullName>
    </submittedName>
</protein>
<proteinExistence type="predicted"/>